<feature type="region of interest" description="Disordered" evidence="1">
    <location>
        <begin position="323"/>
        <end position="346"/>
    </location>
</feature>
<feature type="domain" description="Beta-lactamase-related" evidence="2">
    <location>
        <begin position="156"/>
        <end position="433"/>
    </location>
</feature>
<evidence type="ECO:0000313" key="4">
    <source>
        <dbReference type="Proteomes" id="UP000095229"/>
    </source>
</evidence>
<dbReference type="Proteomes" id="UP000095229">
    <property type="component" value="Unassembled WGS sequence"/>
</dbReference>
<accession>A0A1E5JVT4</accession>
<dbReference type="InterPro" id="IPR012338">
    <property type="entry name" value="Beta-lactam/transpept-like"/>
</dbReference>
<evidence type="ECO:0000313" key="3">
    <source>
        <dbReference type="EMBL" id="OEH48629.1"/>
    </source>
</evidence>
<dbReference type="InterPro" id="IPR050491">
    <property type="entry name" value="AmpC-like"/>
</dbReference>
<dbReference type="EMBL" id="LSOG01000010">
    <property type="protein sequence ID" value="OEH48629.1"/>
    <property type="molecule type" value="Genomic_DNA"/>
</dbReference>
<dbReference type="STRING" id="45071.Lpar_1446"/>
<evidence type="ECO:0000259" key="2">
    <source>
        <dbReference type="Pfam" id="PF00144"/>
    </source>
</evidence>
<dbReference type="SUPFAM" id="SSF56601">
    <property type="entry name" value="beta-lactamase/transpeptidase-like"/>
    <property type="match status" value="1"/>
</dbReference>
<sequence>MNWQQLKFLNAQEAKVVRPEILDTFWVNRIENRNEQSIDLIKGFLKGRPPIQWNNTPVDRDQWSSIIDTEFREIDSNPNKMKFLNLFEHISDMDILSIDKGEGFDIAKQNAPKEEITVQLSREDEGDISDYMTDMNMSASVSILSEGKTSTICTEGNDEKSIFSIHSVGKIFTGVLILRLVEQGILQEEDLNKPIQISESAKAKLPAKVVDRLKDVTLHDMMIHRGGFGDFVGNYVKDLKHSLEKEIELPQIENLEDFLLYANDELSEQGKTRYSNLGSLLVGLAAEHAYTEYQKIHSELPPMHFNEMLKEFIQKPSGMITLTDRSPSGAKVNTSKTISEPTPESPHLIANPSGGYWTSVSDLQKFGQWLYNKSKETDFDRLLSKYGQEFHLDENTLGHKGENPSASAMLSVSLSNGRVIATLSNSSRTHAHDLEESIRENIFSKPVNAIVKDAATHQFKDTLKQMKGLASTPIEDNEVENKSSITPLKTTPKPPWEQ</sequence>
<reference evidence="3 4" key="1">
    <citation type="submission" date="2016-02" db="EMBL/GenBank/DDBJ databases">
        <title>Secondary metabolites in Legionella.</title>
        <authorList>
            <person name="Tobias N.J."/>
            <person name="Bode H.B."/>
        </authorList>
    </citation>
    <scope>NUCLEOTIDE SEQUENCE [LARGE SCALE GENOMIC DNA]</scope>
    <source>
        <strain evidence="3 4">DSM 19216</strain>
    </source>
</reference>
<organism evidence="3 4">
    <name type="scientific">Legionella parisiensis</name>
    <dbReference type="NCBI Taxonomy" id="45071"/>
    <lineage>
        <taxon>Bacteria</taxon>
        <taxon>Pseudomonadati</taxon>
        <taxon>Pseudomonadota</taxon>
        <taxon>Gammaproteobacteria</taxon>
        <taxon>Legionellales</taxon>
        <taxon>Legionellaceae</taxon>
        <taxon>Legionella</taxon>
    </lineage>
</organism>
<gene>
    <name evidence="3" type="ORF">lpari_00388</name>
</gene>
<dbReference type="PANTHER" id="PTHR46825">
    <property type="entry name" value="D-ALANYL-D-ALANINE-CARBOXYPEPTIDASE/ENDOPEPTIDASE AMPH"/>
    <property type="match status" value="1"/>
</dbReference>
<dbReference type="Pfam" id="PF00144">
    <property type="entry name" value="Beta-lactamase"/>
    <property type="match status" value="1"/>
</dbReference>
<dbReference type="PANTHER" id="PTHR46825:SF9">
    <property type="entry name" value="BETA-LACTAMASE-RELATED DOMAIN-CONTAINING PROTEIN"/>
    <property type="match status" value="1"/>
</dbReference>
<dbReference type="InterPro" id="IPR001466">
    <property type="entry name" value="Beta-lactam-related"/>
</dbReference>
<dbReference type="RefSeq" id="WP_058517323.1">
    <property type="nucleotide sequence ID" value="NZ_CAAAIE010000005.1"/>
</dbReference>
<feature type="compositionally biased region" description="Polar residues" evidence="1">
    <location>
        <begin position="323"/>
        <end position="342"/>
    </location>
</feature>
<protein>
    <recommendedName>
        <fullName evidence="2">Beta-lactamase-related domain-containing protein</fullName>
    </recommendedName>
</protein>
<comment type="caution">
    <text evidence="3">The sequence shown here is derived from an EMBL/GenBank/DDBJ whole genome shotgun (WGS) entry which is preliminary data.</text>
</comment>
<feature type="region of interest" description="Disordered" evidence="1">
    <location>
        <begin position="469"/>
        <end position="498"/>
    </location>
</feature>
<dbReference type="Gene3D" id="3.40.710.10">
    <property type="entry name" value="DD-peptidase/beta-lactamase superfamily"/>
    <property type="match status" value="1"/>
</dbReference>
<evidence type="ECO:0000256" key="1">
    <source>
        <dbReference type="SAM" id="MobiDB-lite"/>
    </source>
</evidence>
<keyword evidence="4" id="KW-1185">Reference proteome</keyword>
<proteinExistence type="predicted"/>
<dbReference type="PATRIC" id="fig|45071.6.peg.1555"/>
<name>A0A1E5JVT4_9GAMM</name>
<dbReference type="AlphaFoldDB" id="A0A1E5JVT4"/>
<dbReference type="OrthoDB" id="5660242at2"/>